<keyword evidence="6" id="KW-0238">DNA-binding</keyword>
<dbReference type="AlphaFoldDB" id="A0A2S0VMD1"/>
<accession>A0A2S0VMD1</accession>
<dbReference type="RefSeq" id="WP_108601454.1">
    <property type="nucleotide sequence ID" value="NZ_CP026604.1"/>
</dbReference>
<evidence type="ECO:0000256" key="5">
    <source>
        <dbReference type="ARBA" id="ARBA00023015"/>
    </source>
</evidence>
<dbReference type="SUPFAM" id="SSF52172">
    <property type="entry name" value="CheY-like"/>
    <property type="match status" value="1"/>
</dbReference>
<dbReference type="Pfam" id="PF00158">
    <property type="entry name" value="Sigma54_activat"/>
    <property type="match status" value="1"/>
</dbReference>
<dbReference type="EMBL" id="CP026604">
    <property type="protein sequence ID" value="AWB65377.1"/>
    <property type="molecule type" value="Genomic_DNA"/>
</dbReference>
<dbReference type="GO" id="GO:0005524">
    <property type="term" value="F:ATP binding"/>
    <property type="evidence" value="ECO:0007669"/>
    <property type="project" value="UniProtKB-KW"/>
</dbReference>
<dbReference type="Pfam" id="PF00072">
    <property type="entry name" value="Response_reg"/>
    <property type="match status" value="1"/>
</dbReference>
<sequence>MTKPHVLLVEDTSTLAAIYQEYLKKEPIDLKVASSGKEALAAICERPPQVILLDLKLPDMQGQQILSWLKQQDYPCIVIVITAHSTLDVAIDVMKAGAEDFLEKPFDASRLITTVRNALKRYQLENIVEELQTSLGRERYHGFIGNSLPMQAVYRIIDAAAASKASIFITGESGTGKEVCAEAIHKQGPRRTKEFIPLNCAAIPKDLMESEIFGHLRGAFTGAANERKGAAELADGGTLFLDEIGEMDMELQSKLLRFIQTGTFQKVGSSKLQKVDVRFVCATNRDPLEEVKAGRFREDLYYRLHVIPVHLPPLRERGSDISKIAKSFLNTYAKEENKPFKEFSREVETRLNQYEWPGNIRQLQNVIRNIVVLHSDTQVKLEHLPHPLNAEPVANSPVHVDQPTSTIAHNETPEISADKPINATNFEATATDATAPVNLVPPATSHSNTPQVITESVYSPLPQSIDDIQPLAYMEKAFIEQAIELCQGNIPKAAKILEVSPSTIYRKKQAWEDQGL</sequence>
<dbReference type="Pfam" id="PF25601">
    <property type="entry name" value="AAA_lid_14"/>
    <property type="match status" value="1"/>
</dbReference>
<evidence type="ECO:0000259" key="10">
    <source>
        <dbReference type="PROSITE" id="PS50110"/>
    </source>
</evidence>
<dbReference type="PROSITE" id="PS00688">
    <property type="entry name" value="SIGMA54_INTERACT_3"/>
    <property type="match status" value="1"/>
</dbReference>
<dbReference type="InterPro" id="IPR002078">
    <property type="entry name" value="Sigma_54_int"/>
</dbReference>
<dbReference type="FunFam" id="1.10.8.60:FF:000120">
    <property type="entry name" value="Sigma-54-dependent Fis family transcriptional regulator"/>
    <property type="match status" value="1"/>
</dbReference>
<dbReference type="Gene3D" id="3.40.50.300">
    <property type="entry name" value="P-loop containing nucleotide triphosphate hydrolases"/>
    <property type="match status" value="1"/>
</dbReference>
<dbReference type="GO" id="GO:0043565">
    <property type="term" value="F:sequence-specific DNA binding"/>
    <property type="evidence" value="ECO:0007669"/>
    <property type="project" value="InterPro"/>
</dbReference>
<keyword evidence="3" id="KW-0067">ATP-binding</keyword>
<feature type="domain" description="Response regulatory" evidence="10">
    <location>
        <begin position="5"/>
        <end position="119"/>
    </location>
</feature>
<organism evidence="11 12">
    <name type="scientific">Saccharobesus litoralis</name>
    <dbReference type="NCBI Taxonomy" id="2172099"/>
    <lineage>
        <taxon>Bacteria</taxon>
        <taxon>Pseudomonadati</taxon>
        <taxon>Pseudomonadota</taxon>
        <taxon>Gammaproteobacteria</taxon>
        <taxon>Alteromonadales</taxon>
        <taxon>Alteromonadaceae</taxon>
        <taxon>Saccharobesus</taxon>
    </lineage>
</organism>
<evidence type="ECO:0000313" key="12">
    <source>
        <dbReference type="Proteomes" id="UP000244441"/>
    </source>
</evidence>
<dbReference type="InterPro" id="IPR025943">
    <property type="entry name" value="Sigma_54_int_dom_ATP-bd_2"/>
</dbReference>
<dbReference type="InterPro" id="IPR025944">
    <property type="entry name" value="Sigma_54_int_dom_CS"/>
</dbReference>
<dbReference type="Gene3D" id="1.10.8.60">
    <property type="match status" value="1"/>
</dbReference>
<dbReference type="KEGG" id="cate:C2869_02495"/>
<keyword evidence="5" id="KW-0805">Transcription regulation</keyword>
<dbReference type="SMART" id="SM00448">
    <property type="entry name" value="REC"/>
    <property type="match status" value="1"/>
</dbReference>
<dbReference type="FunFam" id="3.40.50.300:FF:000006">
    <property type="entry name" value="DNA-binding transcriptional regulator NtrC"/>
    <property type="match status" value="1"/>
</dbReference>
<reference evidence="11 12" key="1">
    <citation type="submission" date="2018-01" db="EMBL/GenBank/DDBJ databases">
        <title>Genome sequence of a Cantenovulum-like bacteria.</title>
        <authorList>
            <person name="Tan W.R."/>
            <person name="Lau N.-S."/>
            <person name="Go F."/>
            <person name="Amirul A.-A.A."/>
        </authorList>
    </citation>
    <scope>NUCLEOTIDE SEQUENCE [LARGE SCALE GENOMIC DNA]</scope>
    <source>
        <strain evidence="11 12">CCB-QB4</strain>
    </source>
</reference>
<dbReference type="PROSITE" id="PS00676">
    <property type="entry name" value="SIGMA54_INTERACT_2"/>
    <property type="match status" value="1"/>
</dbReference>
<dbReference type="InterPro" id="IPR001789">
    <property type="entry name" value="Sig_transdc_resp-reg_receiver"/>
</dbReference>
<dbReference type="Gene3D" id="3.40.50.2300">
    <property type="match status" value="1"/>
</dbReference>
<dbReference type="InterPro" id="IPR009057">
    <property type="entry name" value="Homeodomain-like_sf"/>
</dbReference>
<dbReference type="Proteomes" id="UP000244441">
    <property type="component" value="Chromosome"/>
</dbReference>
<feature type="domain" description="Sigma-54 factor interaction" evidence="9">
    <location>
        <begin position="143"/>
        <end position="372"/>
    </location>
</feature>
<dbReference type="InterPro" id="IPR027417">
    <property type="entry name" value="P-loop_NTPase"/>
</dbReference>
<keyword evidence="1 8" id="KW-0597">Phosphoprotein</keyword>
<dbReference type="CDD" id="cd17572">
    <property type="entry name" value="REC_NtrC1-like"/>
    <property type="match status" value="1"/>
</dbReference>
<dbReference type="InterPro" id="IPR011006">
    <property type="entry name" value="CheY-like_superfamily"/>
</dbReference>
<dbReference type="InterPro" id="IPR058031">
    <property type="entry name" value="AAA_lid_NorR"/>
</dbReference>
<dbReference type="OrthoDB" id="9804019at2"/>
<dbReference type="InterPro" id="IPR002197">
    <property type="entry name" value="HTH_Fis"/>
</dbReference>
<protein>
    <submittedName>
        <fullName evidence="11">Sigma-54-dependent Fis family transcriptional regulator</fullName>
    </submittedName>
</protein>
<evidence type="ECO:0000256" key="1">
    <source>
        <dbReference type="ARBA" id="ARBA00022553"/>
    </source>
</evidence>
<name>A0A2S0VMD1_9ALTE</name>
<dbReference type="GO" id="GO:0006355">
    <property type="term" value="P:regulation of DNA-templated transcription"/>
    <property type="evidence" value="ECO:0007669"/>
    <property type="project" value="InterPro"/>
</dbReference>
<dbReference type="GO" id="GO:0000160">
    <property type="term" value="P:phosphorelay signal transduction system"/>
    <property type="evidence" value="ECO:0007669"/>
    <property type="project" value="UniProtKB-KW"/>
</dbReference>
<dbReference type="PROSITE" id="PS50045">
    <property type="entry name" value="SIGMA54_INTERACT_4"/>
    <property type="match status" value="1"/>
</dbReference>
<gene>
    <name evidence="11" type="ORF">C2869_02495</name>
</gene>
<dbReference type="PANTHER" id="PTHR32071:SF117">
    <property type="entry name" value="PTS-DEPENDENT DIHYDROXYACETONE KINASE OPERON REGULATORY PROTEIN-RELATED"/>
    <property type="match status" value="1"/>
</dbReference>
<dbReference type="PROSITE" id="PS50110">
    <property type="entry name" value="RESPONSE_REGULATORY"/>
    <property type="match status" value="1"/>
</dbReference>
<keyword evidence="2" id="KW-0547">Nucleotide-binding</keyword>
<dbReference type="SUPFAM" id="SSF52540">
    <property type="entry name" value="P-loop containing nucleoside triphosphate hydrolases"/>
    <property type="match status" value="1"/>
</dbReference>
<dbReference type="SMART" id="SM00382">
    <property type="entry name" value="AAA"/>
    <property type="match status" value="1"/>
</dbReference>
<dbReference type="SUPFAM" id="SSF46689">
    <property type="entry name" value="Homeodomain-like"/>
    <property type="match status" value="1"/>
</dbReference>
<evidence type="ECO:0000256" key="8">
    <source>
        <dbReference type="PROSITE-ProRule" id="PRU00169"/>
    </source>
</evidence>
<dbReference type="PANTHER" id="PTHR32071">
    <property type="entry name" value="TRANSCRIPTIONAL REGULATORY PROTEIN"/>
    <property type="match status" value="1"/>
</dbReference>
<feature type="modified residue" description="4-aspartylphosphate" evidence="8">
    <location>
        <position position="54"/>
    </location>
</feature>
<dbReference type="Gene3D" id="1.10.10.60">
    <property type="entry name" value="Homeodomain-like"/>
    <property type="match status" value="1"/>
</dbReference>
<keyword evidence="12" id="KW-1185">Reference proteome</keyword>
<evidence type="ECO:0000256" key="4">
    <source>
        <dbReference type="ARBA" id="ARBA00023012"/>
    </source>
</evidence>
<keyword evidence="4" id="KW-0902">Two-component regulatory system</keyword>
<evidence type="ECO:0000256" key="3">
    <source>
        <dbReference type="ARBA" id="ARBA00022840"/>
    </source>
</evidence>
<evidence type="ECO:0000256" key="7">
    <source>
        <dbReference type="ARBA" id="ARBA00023163"/>
    </source>
</evidence>
<dbReference type="CDD" id="cd00009">
    <property type="entry name" value="AAA"/>
    <property type="match status" value="1"/>
</dbReference>
<proteinExistence type="predicted"/>
<keyword evidence="7" id="KW-0804">Transcription</keyword>
<evidence type="ECO:0000256" key="6">
    <source>
        <dbReference type="ARBA" id="ARBA00023125"/>
    </source>
</evidence>
<evidence type="ECO:0000313" key="11">
    <source>
        <dbReference type="EMBL" id="AWB65377.1"/>
    </source>
</evidence>
<evidence type="ECO:0000259" key="9">
    <source>
        <dbReference type="PROSITE" id="PS50045"/>
    </source>
</evidence>
<evidence type="ECO:0000256" key="2">
    <source>
        <dbReference type="ARBA" id="ARBA00022741"/>
    </source>
</evidence>
<dbReference type="InterPro" id="IPR003593">
    <property type="entry name" value="AAA+_ATPase"/>
</dbReference>
<dbReference type="Pfam" id="PF02954">
    <property type="entry name" value="HTH_8"/>
    <property type="match status" value="1"/>
</dbReference>